<evidence type="ECO:0000256" key="9">
    <source>
        <dbReference type="ARBA" id="ARBA00025737"/>
    </source>
</evidence>
<dbReference type="Proteomes" id="UP000005038">
    <property type="component" value="Unassembled WGS sequence"/>
</dbReference>
<evidence type="ECO:0000256" key="6">
    <source>
        <dbReference type="ARBA" id="ARBA00023002"/>
    </source>
</evidence>
<dbReference type="SUPFAM" id="SSF54909">
    <property type="entry name" value="Dimeric alpha+beta barrel"/>
    <property type="match status" value="1"/>
</dbReference>
<feature type="transmembrane region" description="Helical" evidence="15">
    <location>
        <begin position="39"/>
        <end position="64"/>
    </location>
</feature>
<keyword evidence="15" id="KW-0812">Transmembrane</keyword>
<dbReference type="InterPro" id="IPR006314">
    <property type="entry name" value="Dyp_peroxidase"/>
</dbReference>
<evidence type="ECO:0000256" key="4">
    <source>
        <dbReference type="ARBA" id="ARBA00022723"/>
    </source>
</evidence>
<feature type="domain" description="Dyp-type peroxidase N-terminal" evidence="16">
    <location>
        <begin position="82"/>
        <end position="236"/>
    </location>
</feature>
<evidence type="ECO:0000256" key="10">
    <source>
        <dbReference type="ARBA" id="ARBA00033771"/>
    </source>
</evidence>
<accession>H5TJV4</accession>
<keyword evidence="19" id="KW-1185">Reference proteome</keyword>
<evidence type="ECO:0000256" key="12">
    <source>
        <dbReference type="ARBA" id="ARBA00048856"/>
    </source>
</evidence>
<comment type="similarity">
    <text evidence="9 13">Belongs to the DyP-type peroxidase family.</text>
</comment>
<comment type="catalytic activity">
    <reaction evidence="12">
        <text>heme b + 2 H(+) = protoporphyrin IX + Fe(2+)</text>
        <dbReference type="Rhea" id="RHEA:22584"/>
        <dbReference type="ChEBI" id="CHEBI:15378"/>
        <dbReference type="ChEBI" id="CHEBI:29033"/>
        <dbReference type="ChEBI" id="CHEBI:57306"/>
        <dbReference type="ChEBI" id="CHEBI:60344"/>
        <dbReference type="EC" id="4.98.1.1"/>
    </reaction>
    <physiologicalReaction direction="left-to-right" evidence="12">
        <dbReference type="Rhea" id="RHEA:22585"/>
    </physiologicalReaction>
</comment>
<evidence type="ECO:0000256" key="11">
    <source>
        <dbReference type="ARBA" id="ARBA00033775"/>
    </source>
</evidence>
<keyword evidence="4 13" id="KW-0479">Metal-binding</keyword>
<dbReference type="GO" id="GO:0004325">
    <property type="term" value="F:ferrochelatase activity"/>
    <property type="evidence" value="ECO:0007669"/>
    <property type="project" value="UniProtKB-EC"/>
</dbReference>
<dbReference type="GO" id="GO:0046872">
    <property type="term" value="F:metal ion binding"/>
    <property type="evidence" value="ECO:0007669"/>
    <property type="project" value="UniProtKB-KW"/>
</dbReference>
<dbReference type="NCBIfam" id="TIGR01413">
    <property type="entry name" value="Dyp_perox_fam"/>
    <property type="match status" value="1"/>
</dbReference>
<evidence type="ECO:0000256" key="7">
    <source>
        <dbReference type="ARBA" id="ARBA00023004"/>
    </source>
</evidence>
<dbReference type="InterPro" id="IPR006313">
    <property type="entry name" value="EfeB/EfeN"/>
</dbReference>
<feature type="region of interest" description="Disordered" evidence="14">
    <location>
        <begin position="1"/>
        <end position="37"/>
    </location>
</feature>
<dbReference type="InterPro" id="IPR011008">
    <property type="entry name" value="Dimeric_a/b-barrel"/>
</dbReference>
<name>H5TJV4_GORO1</name>
<evidence type="ECO:0000256" key="5">
    <source>
        <dbReference type="ARBA" id="ARBA00022729"/>
    </source>
</evidence>
<dbReference type="PANTHER" id="PTHR30521:SF4">
    <property type="entry name" value="DEFERROCHELATASE"/>
    <property type="match status" value="1"/>
</dbReference>
<comment type="cofactor">
    <cofactor evidence="13">
        <name>heme b</name>
        <dbReference type="ChEBI" id="CHEBI:60344"/>
    </cofactor>
    <text evidence="13">Binds 1 heme b (iron(II)-protoporphyrin IX) group non-covalently per subunit.</text>
</comment>
<keyword evidence="5" id="KW-0732">Signal</keyword>
<dbReference type="GO" id="GO:0005829">
    <property type="term" value="C:cytosol"/>
    <property type="evidence" value="ECO:0007669"/>
    <property type="project" value="TreeGrafter"/>
</dbReference>
<keyword evidence="8" id="KW-0456">Lyase</keyword>
<keyword evidence="15" id="KW-0472">Membrane</keyword>
<dbReference type="AlphaFoldDB" id="H5TJV4"/>
<dbReference type="EC" id="1.11.1.-" evidence="13"/>
<evidence type="ECO:0000259" key="17">
    <source>
        <dbReference type="Pfam" id="PF20628"/>
    </source>
</evidence>
<evidence type="ECO:0000259" key="16">
    <source>
        <dbReference type="Pfam" id="PF04261"/>
    </source>
</evidence>
<evidence type="ECO:0000256" key="8">
    <source>
        <dbReference type="ARBA" id="ARBA00023239"/>
    </source>
</evidence>
<evidence type="ECO:0000313" key="19">
    <source>
        <dbReference type="Proteomes" id="UP000005038"/>
    </source>
</evidence>
<evidence type="ECO:0000256" key="2">
    <source>
        <dbReference type="ARBA" id="ARBA00022559"/>
    </source>
</evidence>
<keyword evidence="2 13" id="KW-0575">Peroxidase</keyword>
<organism evidence="18 19">
    <name type="scientific">Gordonia otitidis (strain DSM 44809 / CCUG 52243 / JCM 12355 / NBRC 100426 / IFM 10032)</name>
    <dbReference type="NCBI Taxonomy" id="1108044"/>
    <lineage>
        <taxon>Bacteria</taxon>
        <taxon>Bacillati</taxon>
        <taxon>Actinomycetota</taxon>
        <taxon>Actinomycetes</taxon>
        <taxon>Mycobacteriales</taxon>
        <taxon>Gordoniaceae</taxon>
        <taxon>Gordonia</taxon>
    </lineage>
</organism>
<keyword evidence="15" id="KW-1133">Transmembrane helix</keyword>
<feature type="domain" description="Dyp-type peroxidase C-terminal" evidence="17">
    <location>
        <begin position="248"/>
        <end position="430"/>
    </location>
</feature>
<dbReference type="InterPro" id="IPR006311">
    <property type="entry name" value="TAT_signal"/>
</dbReference>
<keyword evidence="3 13" id="KW-0349">Heme</keyword>
<evidence type="ECO:0000313" key="18">
    <source>
        <dbReference type="EMBL" id="GAB33762.1"/>
    </source>
</evidence>
<evidence type="ECO:0000256" key="3">
    <source>
        <dbReference type="ARBA" id="ARBA00022617"/>
    </source>
</evidence>
<gene>
    <name evidence="18" type="ORF">GOOTI_080_00250</name>
</gene>
<dbReference type="GO" id="GO:0004601">
    <property type="term" value="F:peroxidase activity"/>
    <property type="evidence" value="ECO:0007669"/>
    <property type="project" value="UniProtKB-KW"/>
</dbReference>
<reference evidence="18" key="1">
    <citation type="submission" date="2012-02" db="EMBL/GenBank/DDBJ databases">
        <title>Whole genome shotgun sequence of Gordonia otitidis NBRC 100426.</title>
        <authorList>
            <person name="Yoshida I."/>
            <person name="Hosoyama A."/>
            <person name="Tsuchikane K."/>
            <person name="Katsumata H."/>
            <person name="Yamazaki S."/>
            <person name="Fujita N."/>
        </authorList>
    </citation>
    <scope>NUCLEOTIDE SEQUENCE [LARGE SCALE GENOMIC DNA]</scope>
    <source>
        <strain evidence="18">NBRC 100426</strain>
    </source>
</reference>
<keyword evidence="7 13" id="KW-0408">Iron</keyword>
<proteinExistence type="inferred from homology"/>
<dbReference type="PROSITE" id="PS51318">
    <property type="entry name" value="TAT"/>
    <property type="match status" value="1"/>
</dbReference>
<evidence type="ECO:0000256" key="14">
    <source>
        <dbReference type="SAM" id="MobiDB-lite"/>
    </source>
</evidence>
<dbReference type="PROSITE" id="PS51404">
    <property type="entry name" value="DYP_PEROXIDASE"/>
    <property type="match status" value="1"/>
</dbReference>
<dbReference type="InterPro" id="IPR048327">
    <property type="entry name" value="Dyp_perox_N"/>
</dbReference>
<evidence type="ECO:0000256" key="13">
    <source>
        <dbReference type="RuleBase" id="RU365017"/>
    </source>
</evidence>
<dbReference type="NCBIfam" id="TIGR01412">
    <property type="entry name" value="tat_substr_1"/>
    <property type="match status" value="1"/>
</dbReference>
<dbReference type="GO" id="GO:0020037">
    <property type="term" value="F:heme binding"/>
    <property type="evidence" value="ECO:0007669"/>
    <property type="project" value="InterPro"/>
</dbReference>
<dbReference type="PANTHER" id="PTHR30521">
    <property type="entry name" value="DEFERROCHELATASE/PEROXIDASE"/>
    <property type="match status" value="1"/>
</dbReference>
<dbReference type="Pfam" id="PF04261">
    <property type="entry name" value="Dyp_perox_N"/>
    <property type="match status" value="1"/>
</dbReference>
<dbReference type="EMBL" id="BAFB01000080">
    <property type="protein sequence ID" value="GAB33762.1"/>
    <property type="molecule type" value="Genomic_DNA"/>
</dbReference>
<keyword evidence="6 13" id="KW-0560">Oxidoreductase</keyword>
<dbReference type="STRING" id="1108044.GOOTI_080_00250"/>
<sequence>MMAADDTPPQQPDDTTPSDQTTQPSGDDRGRGPRLGRRGFLGVAGLAGVVVGGAAGGAIGYAAAPKPTDAAAETVEFYGEHQAGIITPQQNSLVFAAFDVADSVTTQQLEVMLARWAAAASLLTEGKPVGPVETRPGSPPADTGEAFDLGPSKLTVTVGFGPSLFDDRFDLRDKMPAALKPLGQLAVDTTIDPSISGGDICVQACSEDPQVAFHAVRNLARIGRSTVTLRWLQEGFGRASATSTSQVTPRNLLGFKDGTANIKAEDPSVAKEWVWVGDETDQPWMKGGSYLVSRKIRMHIEAWDSDDISDQELIFGRSKDDGAPLSGGSEFTAVDFHKRLDTGKFAVDRFSHVRLAHPDNNGGAQILRRGYNYTDGIDTRTGTLAAGLFFIAYQKNAHEQFVRIQNNLAQDGLNEYIAPISSSLFAIPPGLAKIGDWYGKKLFGYTD</sequence>
<evidence type="ECO:0000256" key="1">
    <source>
        <dbReference type="ARBA" id="ARBA00004196"/>
    </source>
</evidence>
<dbReference type="Pfam" id="PF20628">
    <property type="entry name" value="Dyp_perox_C"/>
    <property type="match status" value="1"/>
</dbReference>
<dbReference type="GO" id="GO:0030313">
    <property type="term" value="C:cell envelope"/>
    <property type="evidence" value="ECO:0007669"/>
    <property type="project" value="UniProtKB-SubCell"/>
</dbReference>
<feature type="compositionally biased region" description="Low complexity" evidence="14">
    <location>
        <begin position="1"/>
        <end position="25"/>
    </location>
</feature>
<comment type="function">
    <text evidence="13">Involved in the recovery of exogenous heme iron. Extracts iron from heme while preserving the protoporphyrin ring intact.</text>
</comment>
<protein>
    <recommendedName>
        <fullName evidence="10 13">Deferrochelatase</fullName>
        <ecNumber evidence="13">1.11.1.-</ecNumber>
    </recommendedName>
    <alternativeName>
        <fullName evidence="11 13">Peroxidase EfeB</fullName>
    </alternativeName>
</protein>
<feature type="region of interest" description="Disordered" evidence="14">
    <location>
        <begin position="128"/>
        <end position="148"/>
    </location>
</feature>
<comment type="caution">
    <text evidence="18">The sequence shown here is derived from an EMBL/GenBank/DDBJ whole genome shotgun (WGS) entry which is preliminary data.</text>
</comment>
<dbReference type="GO" id="GO:0033212">
    <property type="term" value="P:iron import into cell"/>
    <property type="evidence" value="ECO:0007669"/>
    <property type="project" value="InterPro"/>
</dbReference>
<dbReference type="InterPro" id="IPR048328">
    <property type="entry name" value="Dyp_perox_C"/>
</dbReference>
<evidence type="ECO:0000256" key="15">
    <source>
        <dbReference type="SAM" id="Phobius"/>
    </source>
</evidence>
<comment type="subcellular location">
    <subcellularLocation>
        <location evidence="1">Cell envelope</location>
    </subcellularLocation>
</comment>